<dbReference type="Proteomes" id="UP000246058">
    <property type="component" value="Chromosome"/>
</dbReference>
<dbReference type="SUPFAM" id="SSF56349">
    <property type="entry name" value="DNA breaking-rejoining enzymes"/>
    <property type="match status" value="1"/>
</dbReference>
<evidence type="ECO:0000256" key="1">
    <source>
        <dbReference type="ARBA" id="ARBA00023172"/>
    </source>
</evidence>
<keyword evidence="1" id="KW-0233">DNA recombination</keyword>
<accession>A0A2U8VR65</accession>
<proteinExistence type="predicted"/>
<dbReference type="OrthoDB" id="7800649at2"/>
<dbReference type="AlphaFoldDB" id="A0A2U8VR65"/>
<dbReference type="InterPro" id="IPR011010">
    <property type="entry name" value="DNA_brk_join_enz"/>
</dbReference>
<name>A0A2U8VR65_9HYPH</name>
<organism evidence="2 3">
    <name type="scientific">Methylobacterium radiodurans</name>
    <dbReference type="NCBI Taxonomy" id="2202828"/>
    <lineage>
        <taxon>Bacteria</taxon>
        <taxon>Pseudomonadati</taxon>
        <taxon>Pseudomonadota</taxon>
        <taxon>Alphaproteobacteria</taxon>
        <taxon>Hyphomicrobiales</taxon>
        <taxon>Methylobacteriaceae</taxon>
        <taxon>Methylobacterium</taxon>
    </lineage>
</organism>
<dbReference type="EMBL" id="CP029551">
    <property type="protein sequence ID" value="AWN35706.1"/>
    <property type="molecule type" value="Genomic_DNA"/>
</dbReference>
<dbReference type="InterPro" id="IPR013762">
    <property type="entry name" value="Integrase-like_cat_sf"/>
</dbReference>
<dbReference type="Gene3D" id="1.10.443.10">
    <property type="entry name" value="Intergrase catalytic core"/>
    <property type="match status" value="1"/>
</dbReference>
<reference evidence="2 3" key="1">
    <citation type="submission" date="2018-05" db="EMBL/GenBank/DDBJ databases">
        <title>Complete Genome Sequence of Methylobacterium sp. 17Sr1-43.</title>
        <authorList>
            <person name="Srinivasan S."/>
        </authorList>
    </citation>
    <scope>NUCLEOTIDE SEQUENCE [LARGE SCALE GENOMIC DNA]</scope>
    <source>
        <strain evidence="2 3">17Sr1-43</strain>
    </source>
</reference>
<protein>
    <submittedName>
        <fullName evidence="2">Integrase</fullName>
    </submittedName>
</protein>
<dbReference type="GO" id="GO:0006310">
    <property type="term" value="P:DNA recombination"/>
    <property type="evidence" value="ECO:0007669"/>
    <property type="project" value="UniProtKB-KW"/>
</dbReference>
<dbReference type="GO" id="GO:0003677">
    <property type="term" value="F:DNA binding"/>
    <property type="evidence" value="ECO:0007669"/>
    <property type="project" value="InterPro"/>
</dbReference>
<keyword evidence="3" id="KW-1185">Reference proteome</keyword>
<evidence type="ECO:0000313" key="2">
    <source>
        <dbReference type="EMBL" id="AWN35706.1"/>
    </source>
</evidence>
<gene>
    <name evidence="2" type="ORF">DK427_08075</name>
</gene>
<dbReference type="GO" id="GO:0015074">
    <property type="term" value="P:DNA integration"/>
    <property type="evidence" value="ECO:0007669"/>
    <property type="project" value="InterPro"/>
</dbReference>
<evidence type="ECO:0000313" key="3">
    <source>
        <dbReference type="Proteomes" id="UP000246058"/>
    </source>
</evidence>
<dbReference type="KEGG" id="meti:DK427_08075"/>
<sequence length="393" mass="43845">MPVWVAPAEARRQGFTPATVQLSSEAYAVEPNKTERAALASTCRRLQAEAKEWLSGQHNPPKARYDGTLKSLMDLYQVHELSPFHAITAETRRSYVYNLGVLTKRVGARRLDRVTGEDLLRWHREFAKPSKLGGKPRIRFAHALMTMVRIVLKFGKVLNIADARALRSVMDDMEFATAPQREAFIAPEQVEAVRAVAHKRGLPSIALATALMFEAVLRQKDVIGEWVADATADPAGALTDRGRVWGTGLRWGEHVDPRTLIMIKPTSKSRGRRSAEHDLSLMPMVVAELAHVPALKRIGPMIVCETTGRPWRARHFREIWRECAREAGVPDEVWCMDARAGGITEGSDAGADIAHLSKTATHTNTVTTSRYNRDALSKSRKVAELRVLSRRAR</sequence>